<dbReference type="Proteomes" id="UP001077788">
    <property type="component" value="Unassembled WGS sequence"/>
</dbReference>
<dbReference type="RefSeq" id="WP_267992068.1">
    <property type="nucleotide sequence ID" value="NZ_JAPQFC010000563.1"/>
</dbReference>
<comment type="caution">
    <text evidence="1">The sequence shown here is derived from an EMBL/GenBank/DDBJ whole genome shotgun (WGS) entry which is preliminary data.</text>
</comment>
<feature type="non-terminal residue" evidence="1">
    <location>
        <position position="67"/>
    </location>
</feature>
<name>A0A9Q4DM41_ACTPL</name>
<reference evidence="1" key="1">
    <citation type="journal article" date="2021" name="Vet Sci">
        <title>O-Serogroups and Pathovirotypes of Escherichia coli Isolated from Post-Weaning Piglets Showing Diarrhoea and/or Oedema in South Korea.</title>
        <authorList>
            <person name="Byun J.W."/>
            <person name="Moon B.Y."/>
            <person name="Do K.H."/>
            <person name="Lee K."/>
            <person name="Lee H.Y."/>
            <person name="Kim W.I."/>
            <person name="So B."/>
            <person name="Lee W.K."/>
        </authorList>
    </citation>
    <scope>NUCLEOTIDE SEQUENCE</scope>
    <source>
        <strain evidence="1">84/14</strain>
    </source>
</reference>
<proteinExistence type="predicted"/>
<protein>
    <submittedName>
        <fullName evidence="1">Uncharacterized protein</fullName>
    </submittedName>
</protein>
<evidence type="ECO:0000313" key="2">
    <source>
        <dbReference type="Proteomes" id="UP001077788"/>
    </source>
</evidence>
<evidence type="ECO:0000313" key="1">
    <source>
        <dbReference type="EMBL" id="MCY6524891.1"/>
    </source>
</evidence>
<reference evidence="1" key="2">
    <citation type="submission" date="2022-12" db="EMBL/GenBank/DDBJ databases">
        <authorList>
            <person name="Kardos G."/>
            <person name="Sarkozi R."/>
            <person name="Laczko L."/>
            <person name="Marton S."/>
            <person name="Makrai L."/>
            <person name="Banyai K."/>
            <person name="Fodor L."/>
        </authorList>
    </citation>
    <scope>NUCLEOTIDE SEQUENCE</scope>
    <source>
        <strain evidence="1">84/14</strain>
    </source>
</reference>
<dbReference type="AlphaFoldDB" id="A0A9Q4DM41"/>
<accession>A0A9Q4DM41</accession>
<sequence length="67" mass="7804">MEKEVTEMETSLQPIHHLLHLLPHKHLHPLPLTQPLLVLIIVLQKELVNHLFLILMLNSSFPCIMVK</sequence>
<organism evidence="1 2">
    <name type="scientific">Actinobacillus pleuropneumoniae</name>
    <name type="common">Haemophilus pleuropneumoniae</name>
    <dbReference type="NCBI Taxonomy" id="715"/>
    <lineage>
        <taxon>Bacteria</taxon>
        <taxon>Pseudomonadati</taxon>
        <taxon>Pseudomonadota</taxon>
        <taxon>Gammaproteobacteria</taxon>
        <taxon>Pasteurellales</taxon>
        <taxon>Pasteurellaceae</taxon>
        <taxon>Actinobacillus</taxon>
    </lineage>
</organism>
<dbReference type="EMBL" id="JAPQFC010000563">
    <property type="protein sequence ID" value="MCY6524891.1"/>
    <property type="molecule type" value="Genomic_DNA"/>
</dbReference>
<gene>
    <name evidence="1" type="ORF">OYG11_11835</name>
</gene>